<sequence length="121" mass="14551">MSRNFEQLFVNLLLKLHYLRNWPPFFRLISLHSHITATLFCRLMGREVQLLESGGSRRSQRWFVRNPVYSKRITNTLQTEAQAKIHTRHQVCPHFHINMSVSTIFPFSLIHWIHDTLYFMI</sequence>
<dbReference type="Proteomes" id="UP001642487">
    <property type="component" value="Chromosome 10"/>
</dbReference>
<accession>A0ABP0XS10</accession>
<evidence type="ECO:0000313" key="1">
    <source>
        <dbReference type="EMBL" id="CAK9310948.1"/>
    </source>
</evidence>
<proteinExistence type="predicted"/>
<reference evidence="1 2" key="1">
    <citation type="submission" date="2024-03" db="EMBL/GenBank/DDBJ databases">
        <authorList>
            <person name="Gkanogiannis A."/>
            <person name="Becerra Lopez-Lavalle L."/>
        </authorList>
    </citation>
    <scope>NUCLEOTIDE SEQUENCE [LARGE SCALE GENOMIC DNA]</scope>
</reference>
<gene>
    <name evidence="1" type="ORF">CITCOLO1_LOCUS2592</name>
</gene>
<evidence type="ECO:0000313" key="2">
    <source>
        <dbReference type="Proteomes" id="UP001642487"/>
    </source>
</evidence>
<organism evidence="1 2">
    <name type="scientific">Citrullus colocynthis</name>
    <name type="common">colocynth</name>
    <dbReference type="NCBI Taxonomy" id="252529"/>
    <lineage>
        <taxon>Eukaryota</taxon>
        <taxon>Viridiplantae</taxon>
        <taxon>Streptophyta</taxon>
        <taxon>Embryophyta</taxon>
        <taxon>Tracheophyta</taxon>
        <taxon>Spermatophyta</taxon>
        <taxon>Magnoliopsida</taxon>
        <taxon>eudicotyledons</taxon>
        <taxon>Gunneridae</taxon>
        <taxon>Pentapetalae</taxon>
        <taxon>rosids</taxon>
        <taxon>fabids</taxon>
        <taxon>Cucurbitales</taxon>
        <taxon>Cucurbitaceae</taxon>
        <taxon>Benincaseae</taxon>
        <taxon>Citrullus</taxon>
    </lineage>
</organism>
<name>A0ABP0XS10_9ROSI</name>
<keyword evidence="2" id="KW-1185">Reference proteome</keyword>
<protein>
    <submittedName>
        <fullName evidence="1">Uncharacterized protein</fullName>
    </submittedName>
</protein>
<dbReference type="EMBL" id="OZ021744">
    <property type="protein sequence ID" value="CAK9310948.1"/>
    <property type="molecule type" value="Genomic_DNA"/>
</dbReference>